<gene>
    <name evidence="1" type="ORF">BpHYR1_023967</name>
</gene>
<reference evidence="1 2" key="1">
    <citation type="journal article" date="2018" name="Sci. Rep.">
        <title>Genomic signatures of local adaptation to the degree of environmental predictability in rotifers.</title>
        <authorList>
            <person name="Franch-Gras L."/>
            <person name="Hahn C."/>
            <person name="Garcia-Roger E.M."/>
            <person name="Carmona M.J."/>
            <person name="Serra M."/>
            <person name="Gomez A."/>
        </authorList>
    </citation>
    <scope>NUCLEOTIDE SEQUENCE [LARGE SCALE GENOMIC DNA]</scope>
    <source>
        <strain evidence="1">HYR1</strain>
    </source>
</reference>
<evidence type="ECO:0000313" key="2">
    <source>
        <dbReference type="Proteomes" id="UP000276133"/>
    </source>
</evidence>
<dbReference type="EMBL" id="REGN01000982">
    <property type="protein sequence ID" value="RNA37783.1"/>
    <property type="molecule type" value="Genomic_DNA"/>
</dbReference>
<name>A0A3M7SPP0_BRAPC</name>
<dbReference type="Proteomes" id="UP000276133">
    <property type="component" value="Unassembled WGS sequence"/>
</dbReference>
<dbReference type="AlphaFoldDB" id="A0A3M7SPP0"/>
<comment type="caution">
    <text evidence="1">The sequence shown here is derived from an EMBL/GenBank/DDBJ whole genome shotgun (WGS) entry which is preliminary data.</text>
</comment>
<protein>
    <submittedName>
        <fullName evidence="1">Uncharacterized protein</fullName>
    </submittedName>
</protein>
<proteinExistence type="predicted"/>
<evidence type="ECO:0000313" key="1">
    <source>
        <dbReference type="EMBL" id="RNA37783.1"/>
    </source>
</evidence>
<accession>A0A3M7SPP0</accession>
<organism evidence="1 2">
    <name type="scientific">Brachionus plicatilis</name>
    <name type="common">Marine rotifer</name>
    <name type="synonym">Brachionus muelleri</name>
    <dbReference type="NCBI Taxonomy" id="10195"/>
    <lineage>
        <taxon>Eukaryota</taxon>
        <taxon>Metazoa</taxon>
        <taxon>Spiralia</taxon>
        <taxon>Gnathifera</taxon>
        <taxon>Rotifera</taxon>
        <taxon>Eurotatoria</taxon>
        <taxon>Monogononta</taxon>
        <taxon>Pseudotrocha</taxon>
        <taxon>Ploima</taxon>
        <taxon>Brachionidae</taxon>
        <taxon>Brachionus</taxon>
    </lineage>
</organism>
<keyword evidence="2" id="KW-1185">Reference proteome</keyword>
<sequence>MVLRNSRLEGRPLFVQKPPSWFKLMSGKLKSPATRRLLDGAKLHRLSSQSAYWGL</sequence>